<evidence type="ECO:0000313" key="1">
    <source>
        <dbReference type="EMBL" id="KAG9390163.1"/>
    </source>
</evidence>
<comment type="caution">
    <text evidence="1">The sequence shown here is derived from an EMBL/GenBank/DDBJ whole genome shotgun (WGS) entry which is preliminary data.</text>
</comment>
<keyword evidence="2" id="KW-1185">Reference proteome</keyword>
<reference evidence="1" key="1">
    <citation type="submission" date="2021-05" db="EMBL/GenBank/DDBJ databases">
        <title>A free-living protist that lacks canonical eukaryotic 1 DNA replication and segregation systems.</title>
        <authorList>
            <person name="Salas-Leiva D.E."/>
            <person name="Tromer E.C."/>
            <person name="Curtis B.A."/>
            <person name="Jerlstrom-Hultqvist J."/>
            <person name="Kolisko M."/>
            <person name="Yi Z."/>
            <person name="Salas-Leiva J.S."/>
            <person name="Gallot-Lavallee L."/>
            <person name="Kops G.J.P.L."/>
            <person name="Archibald J.M."/>
            <person name="Simpson A.G.B."/>
            <person name="Roger A.J."/>
        </authorList>
    </citation>
    <scope>NUCLEOTIDE SEQUENCE</scope>
    <source>
        <strain evidence="1">BICM</strain>
    </source>
</reference>
<dbReference type="Proteomes" id="UP000717585">
    <property type="component" value="Unassembled WGS sequence"/>
</dbReference>
<evidence type="ECO:0000313" key="2">
    <source>
        <dbReference type="Proteomes" id="UP000717585"/>
    </source>
</evidence>
<organism evidence="1 2">
    <name type="scientific">Carpediemonas membranifera</name>
    <dbReference type="NCBI Taxonomy" id="201153"/>
    <lineage>
        <taxon>Eukaryota</taxon>
        <taxon>Metamonada</taxon>
        <taxon>Carpediemonas-like organisms</taxon>
        <taxon>Carpediemonas</taxon>
    </lineage>
</organism>
<gene>
    <name evidence="1" type="ORF">J8273_8203</name>
</gene>
<sequence length="502" mass="55762">MLNIRQELAADQFDAPSFVDKLRSQGNLVLLRANVETIKDQANDELITAIHEQCSAVIHPITKINPRDITTVREKLEALTEPFTEYERLMGTHRAKIDATKAAIHHSNDEIKRAMFAQALFRSVHTLVASLDAPEPVDIDAVTSEYCKLAKTVDQATPRQGHPLRAALRDGKGTLVDRILGQTIVKADVSDEDAARAIQAVVRLGADDRLLSTLTQEISARMGDADTMQDAIKAITPVLASPWFTTVAAASVRLATTADPDMSIQFHMSHAMLAAMKAVKRDSALVTVSTESEMKQFERDYMSAHAYLQTLHGMFARAAGTEGEIETFVQFAIEDRRMHDAFMSCLLIPRHRVDAYYKQKQLAAISAFEKKLEMNGIKPTNNTFIFDLKTEGPRLLQEQLERVFSDHITPDPMRGTAPQLMAHYVSLLFAVVDQFSAWAQRLKGREPDAKLTLVTDDVQTLCTAEGVLSVVKGRIAEAWGEESARKVVEAARSRMLKGVSFY</sequence>
<dbReference type="EMBL" id="JAHDYR010000066">
    <property type="protein sequence ID" value="KAG9390163.1"/>
    <property type="molecule type" value="Genomic_DNA"/>
</dbReference>
<name>A0A8J6APX0_9EUKA</name>
<accession>A0A8J6APX0</accession>
<protein>
    <submittedName>
        <fullName evidence="1">Uncharacterized protein</fullName>
    </submittedName>
</protein>
<proteinExistence type="predicted"/>
<dbReference type="AlphaFoldDB" id="A0A8J6APX0"/>